<reference evidence="2 3" key="1">
    <citation type="journal article" date="2020" name="Nat. Food">
        <title>A phased Vanilla planifolia genome enables genetic improvement of flavour and production.</title>
        <authorList>
            <person name="Hasing T."/>
            <person name="Tang H."/>
            <person name="Brym M."/>
            <person name="Khazi F."/>
            <person name="Huang T."/>
            <person name="Chambers A.H."/>
        </authorList>
    </citation>
    <scope>NUCLEOTIDE SEQUENCE [LARGE SCALE GENOMIC DNA]</scope>
    <source>
        <tissue evidence="2">Leaf</tissue>
    </source>
</reference>
<comment type="caution">
    <text evidence="2">The sequence shown here is derived from an EMBL/GenBank/DDBJ whole genome shotgun (WGS) entry which is preliminary data.</text>
</comment>
<keyword evidence="3" id="KW-1185">Reference proteome</keyword>
<evidence type="ECO:0000256" key="1">
    <source>
        <dbReference type="SAM" id="MobiDB-lite"/>
    </source>
</evidence>
<feature type="region of interest" description="Disordered" evidence="1">
    <location>
        <begin position="1"/>
        <end position="24"/>
    </location>
</feature>
<evidence type="ECO:0000313" key="2">
    <source>
        <dbReference type="EMBL" id="KAG0488886.1"/>
    </source>
</evidence>
<dbReference type="Proteomes" id="UP000636800">
    <property type="component" value="Chromosome 3"/>
</dbReference>
<accession>A0A835RAP4</accession>
<proteinExistence type="predicted"/>
<dbReference type="EMBL" id="JADCNL010000003">
    <property type="protein sequence ID" value="KAG0488886.1"/>
    <property type="molecule type" value="Genomic_DNA"/>
</dbReference>
<feature type="region of interest" description="Disordered" evidence="1">
    <location>
        <begin position="286"/>
        <end position="308"/>
    </location>
</feature>
<name>A0A835RAP4_VANPL</name>
<dbReference type="AlphaFoldDB" id="A0A835RAP4"/>
<feature type="compositionally biased region" description="Basic and acidic residues" evidence="1">
    <location>
        <begin position="89"/>
        <end position="99"/>
    </location>
</feature>
<feature type="region of interest" description="Disordered" evidence="1">
    <location>
        <begin position="193"/>
        <end position="262"/>
    </location>
</feature>
<evidence type="ECO:0000313" key="3">
    <source>
        <dbReference type="Proteomes" id="UP000636800"/>
    </source>
</evidence>
<gene>
    <name evidence="2" type="ORF">HPP92_007697</name>
</gene>
<organism evidence="2 3">
    <name type="scientific">Vanilla planifolia</name>
    <name type="common">Vanilla</name>
    <dbReference type="NCBI Taxonomy" id="51239"/>
    <lineage>
        <taxon>Eukaryota</taxon>
        <taxon>Viridiplantae</taxon>
        <taxon>Streptophyta</taxon>
        <taxon>Embryophyta</taxon>
        <taxon>Tracheophyta</taxon>
        <taxon>Spermatophyta</taxon>
        <taxon>Magnoliopsida</taxon>
        <taxon>Liliopsida</taxon>
        <taxon>Asparagales</taxon>
        <taxon>Orchidaceae</taxon>
        <taxon>Vanilloideae</taxon>
        <taxon>Vanilleae</taxon>
        <taxon>Vanilla</taxon>
    </lineage>
</organism>
<dbReference type="OrthoDB" id="1701885at2759"/>
<sequence>MKNASHERHHGKSQPQENDFIYHDRVGSVERAVTRDSVIGDALKAKSSKQSSRQICSESDLFLSETTDLDNLGKKLKDHRDQPSVQRLKKGDVMYEQSKHTNSSGDGNCDGDNLVTKDEGTQQMIHHSSTSDAPCSNLFTISPSDGMTTIAAPSDSAEDTPYQLRRYKVVRKLLNRRSEKVMNSNFEKSLAVPSGRTFDDVSGTRLESENSDMNPEEMMTKTTALKSRMETNSSASDADSDEQDETNEKADGNLSELSRRKLPLSVILKSSSMYKKAKLGVLQSELEAETGSQPVDVVLETQPEPSSS</sequence>
<feature type="region of interest" description="Disordered" evidence="1">
    <location>
        <begin position="74"/>
        <end position="111"/>
    </location>
</feature>
<protein>
    <submittedName>
        <fullName evidence="2">Uncharacterized protein</fullName>
    </submittedName>
</protein>